<feature type="region of interest" description="Disordered" evidence="3">
    <location>
        <begin position="753"/>
        <end position="785"/>
    </location>
</feature>
<dbReference type="PANTHER" id="PTHR15904">
    <property type="entry name" value="FAM13"/>
    <property type="match status" value="1"/>
</dbReference>
<keyword evidence="2" id="KW-0175">Coiled coil</keyword>
<feature type="compositionally biased region" description="Basic and acidic residues" evidence="3">
    <location>
        <begin position="773"/>
        <end position="785"/>
    </location>
</feature>
<evidence type="ECO:0000313" key="5">
    <source>
        <dbReference type="EMBL" id="KAK7901904.1"/>
    </source>
</evidence>
<dbReference type="AlphaFoldDB" id="A0AAW0NR24"/>
<name>A0AAW0NR24_9GOBI</name>
<feature type="region of interest" description="Disordered" evidence="3">
    <location>
        <begin position="719"/>
        <end position="738"/>
    </location>
</feature>
<feature type="region of interest" description="Disordered" evidence="3">
    <location>
        <begin position="846"/>
        <end position="865"/>
    </location>
</feature>
<feature type="region of interest" description="Disordered" evidence="3">
    <location>
        <begin position="553"/>
        <end position="585"/>
    </location>
</feature>
<sequence length="987" mass="110682">MGASASVSLCSDPSSVKVLRSTAKVSPEPVVSALTDPESRPSCVFGVALETLRKDGQVVGGVPAVLKDMVEYLNKNGLQHRGLFRLCGSVVRMRILRQRWDGGERIDLQNDGDVPTVASLLKLFFRELPVPVVPEMHRKQFIHSLKGNADDSLTNQSLKENLQQLPSDNLLILSYLINFLSGVATLSHSNHMPMENLATIFGPCIFHVPAGPRMIEDQSVCNALLLHFLKHHSVLFPNQPEEQLISDAECSSTPPPPLSAFSQIQRANECKIVRSTGSVIRFRRTSTFRKRVMSRVKKKVWELKVKIKNIILYILRSASRGGRMRTLSLLNRSLLCCYFRTNIFIHTKQEFQDTENEYFCNQVLDFKIFPLLASEKFVFNVLLLIGPTYPTKPCHSPVRVRAKLESKCANAQRLLRKCINVSLLHYCGVIRVGDSPLACLAAKIYFKDGVNNFFSLIFCKITSSNHLTTLRICFATLQRGSADSGSDCLDVDCRGRNSCDGPSLKLQALDSDFGLSTSPADLKTPEGLPAQHQPATCDEKNLCLNMLLQSTPTKDKNNAANSAQSENSMSPSSSESSSLCADTFPEKKSSSAAVTSPLLSRITTSDCPVPSPRCPSISHSLRFNLDPDTAPSPPCSQEVRMARSNVRAQTEEQDSSVSMLNRHIHYLRKRIRRFEELFEQERHYKPAHNDKTANPEVARLMKELIKCRKQLKELKLKQSIKGQGDANPLHQSCKAGHDHRGSALAGLELQLLNNNDNTKPNVERRPMSSQQTEGKEERAGPADSLKEMSQFQIALEKTCLQKCLLYYESLQGDRQERTLMKPFYDRYRVVKQLQNSSSASTVITTINEEDGSDEESPKPCSPRPLPHWIKPQSFSSDKSSLLMETCETPLVSPLDEAHQPQLVTMATLHEASRPELLDHLRTARSEKRRLHNALREFEDHFYSQTGRACQKEDRGPMAEEYCQYKNLKAKLRLLEALLSKHHDSTSS</sequence>
<dbReference type="SMART" id="SM00324">
    <property type="entry name" value="RhoGAP"/>
    <property type="match status" value="1"/>
</dbReference>
<comment type="caution">
    <text evidence="5">The sequence shown here is derived from an EMBL/GenBank/DDBJ whole genome shotgun (WGS) entry which is preliminary data.</text>
</comment>
<evidence type="ECO:0000259" key="4">
    <source>
        <dbReference type="PROSITE" id="PS50238"/>
    </source>
</evidence>
<dbReference type="Proteomes" id="UP001460270">
    <property type="component" value="Unassembled WGS sequence"/>
</dbReference>
<dbReference type="InterPro" id="IPR039102">
    <property type="entry name" value="FAM13"/>
</dbReference>
<reference evidence="6" key="1">
    <citation type="submission" date="2024-04" db="EMBL/GenBank/DDBJ databases">
        <title>Salinicola lusitanus LLJ914,a marine bacterium isolated from the Okinawa Trough.</title>
        <authorList>
            <person name="Li J."/>
        </authorList>
    </citation>
    <scope>NUCLEOTIDE SEQUENCE [LARGE SCALE GENOMIC DNA]</scope>
</reference>
<dbReference type="EMBL" id="JBBPFD010000013">
    <property type="protein sequence ID" value="KAK7901904.1"/>
    <property type="molecule type" value="Genomic_DNA"/>
</dbReference>
<feature type="coiled-coil region" evidence="2">
    <location>
        <begin position="920"/>
        <end position="977"/>
    </location>
</feature>
<dbReference type="InterPro" id="IPR008936">
    <property type="entry name" value="Rho_GTPase_activation_prot"/>
</dbReference>
<dbReference type="Gene3D" id="1.10.555.10">
    <property type="entry name" value="Rho GTPase activation protein"/>
    <property type="match status" value="1"/>
</dbReference>
<organism evidence="5 6">
    <name type="scientific">Mugilogobius chulae</name>
    <name type="common">yellowstripe goby</name>
    <dbReference type="NCBI Taxonomy" id="88201"/>
    <lineage>
        <taxon>Eukaryota</taxon>
        <taxon>Metazoa</taxon>
        <taxon>Chordata</taxon>
        <taxon>Craniata</taxon>
        <taxon>Vertebrata</taxon>
        <taxon>Euteleostomi</taxon>
        <taxon>Actinopterygii</taxon>
        <taxon>Neopterygii</taxon>
        <taxon>Teleostei</taxon>
        <taxon>Neoteleostei</taxon>
        <taxon>Acanthomorphata</taxon>
        <taxon>Gobiaria</taxon>
        <taxon>Gobiiformes</taxon>
        <taxon>Gobioidei</taxon>
        <taxon>Gobiidae</taxon>
        <taxon>Gobionellinae</taxon>
        <taxon>Mugilogobius</taxon>
    </lineage>
</organism>
<feature type="compositionally biased region" description="Low complexity" evidence="3">
    <location>
        <begin position="558"/>
        <end position="578"/>
    </location>
</feature>
<proteinExistence type="inferred from homology"/>
<dbReference type="SUPFAM" id="SSF48350">
    <property type="entry name" value="GTPase activation domain, GAP"/>
    <property type="match status" value="1"/>
</dbReference>
<accession>A0AAW0NR24</accession>
<keyword evidence="6" id="KW-1185">Reference proteome</keyword>
<dbReference type="GO" id="GO:0007165">
    <property type="term" value="P:signal transduction"/>
    <property type="evidence" value="ECO:0007669"/>
    <property type="project" value="InterPro"/>
</dbReference>
<dbReference type="PROSITE" id="PS50238">
    <property type="entry name" value="RHOGAP"/>
    <property type="match status" value="1"/>
</dbReference>
<dbReference type="InterPro" id="IPR059029">
    <property type="entry name" value="FAM13A_dom"/>
</dbReference>
<dbReference type="PANTHER" id="PTHR15904:SF19">
    <property type="entry name" value="PROTEIN FAM13C"/>
    <property type="match status" value="1"/>
</dbReference>
<evidence type="ECO:0000313" key="6">
    <source>
        <dbReference type="Proteomes" id="UP001460270"/>
    </source>
</evidence>
<feature type="domain" description="Rho-GAP" evidence="4">
    <location>
        <begin position="47"/>
        <end position="236"/>
    </location>
</feature>
<dbReference type="Pfam" id="PF26116">
    <property type="entry name" value="FAM13A"/>
    <property type="match status" value="1"/>
</dbReference>
<evidence type="ECO:0000256" key="3">
    <source>
        <dbReference type="SAM" id="MobiDB-lite"/>
    </source>
</evidence>
<comment type="similarity">
    <text evidence="1">Belongs to the FAM13 family.</text>
</comment>
<evidence type="ECO:0000256" key="1">
    <source>
        <dbReference type="ARBA" id="ARBA00007549"/>
    </source>
</evidence>
<dbReference type="InterPro" id="IPR000198">
    <property type="entry name" value="RhoGAP_dom"/>
</dbReference>
<evidence type="ECO:0000256" key="2">
    <source>
        <dbReference type="SAM" id="Coils"/>
    </source>
</evidence>
<protein>
    <recommendedName>
        <fullName evidence="4">Rho-GAP domain-containing protein</fullName>
    </recommendedName>
</protein>
<gene>
    <name evidence="5" type="ORF">WMY93_018673</name>
</gene>
<dbReference type="Pfam" id="PF00620">
    <property type="entry name" value="RhoGAP"/>
    <property type="match status" value="1"/>
</dbReference>